<comment type="subcellular location">
    <subcellularLocation>
        <location evidence="2">Membrane</location>
        <topology evidence="2">Peripheral membrane protein</topology>
    </subcellularLocation>
</comment>
<keyword evidence="8" id="KW-0139">CF(1)</keyword>
<evidence type="ECO:0000256" key="8">
    <source>
        <dbReference type="ARBA" id="ARBA00023196"/>
    </source>
</evidence>
<evidence type="ECO:0000256" key="2">
    <source>
        <dbReference type="ARBA" id="ARBA00004170"/>
    </source>
</evidence>
<dbReference type="EMBL" id="CP157743">
    <property type="protein sequence ID" value="XBS22329.1"/>
    <property type="molecule type" value="Genomic_DNA"/>
</dbReference>
<evidence type="ECO:0000313" key="11">
    <source>
        <dbReference type="Proteomes" id="UP001225378"/>
    </source>
</evidence>
<evidence type="ECO:0000256" key="5">
    <source>
        <dbReference type="ARBA" id="ARBA00022781"/>
    </source>
</evidence>
<evidence type="ECO:0000256" key="7">
    <source>
        <dbReference type="ARBA" id="ARBA00023136"/>
    </source>
</evidence>
<evidence type="ECO:0000256" key="4">
    <source>
        <dbReference type="ARBA" id="ARBA00022448"/>
    </source>
</evidence>
<comment type="function">
    <text evidence="1">Produces ATP from ADP in the presence of a proton gradient across the membrane. The gamma chain is believed to be important in regulating ATPase activity and the flow of protons through the CF(0) complex.</text>
</comment>
<dbReference type="Pfam" id="PF00231">
    <property type="entry name" value="ATP-synt"/>
    <property type="match status" value="1"/>
</dbReference>
<dbReference type="RefSeq" id="WP_305908693.1">
    <property type="nucleotide sequence ID" value="NZ_CP157743.1"/>
</dbReference>
<keyword evidence="6" id="KW-0406">Ion transport</keyword>
<dbReference type="AlphaFoldDB" id="A0AAU7NZB1"/>
<keyword evidence="4" id="KW-0813">Transport</keyword>
<keyword evidence="7" id="KW-0472">Membrane</keyword>
<dbReference type="Gene3D" id="3.40.1380.10">
    <property type="match status" value="1"/>
</dbReference>
<dbReference type="Gene3D" id="1.10.287.80">
    <property type="entry name" value="ATP synthase, gamma subunit, helix hairpin domain"/>
    <property type="match status" value="1"/>
</dbReference>
<dbReference type="GO" id="GO:0046933">
    <property type="term" value="F:proton-transporting ATP synthase activity, rotational mechanism"/>
    <property type="evidence" value="ECO:0007669"/>
    <property type="project" value="InterPro"/>
</dbReference>
<name>A0AAU7NZB1_9GAMM</name>
<protein>
    <submittedName>
        <fullName evidence="10">F0F1 ATP synthase subunit gamma</fullName>
    </submittedName>
</protein>
<dbReference type="SUPFAM" id="SSF52943">
    <property type="entry name" value="ATP synthase (F1-ATPase), gamma subunit"/>
    <property type="match status" value="1"/>
</dbReference>
<evidence type="ECO:0000256" key="9">
    <source>
        <dbReference type="ARBA" id="ARBA00023310"/>
    </source>
</evidence>
<keyword evidence="5" id="KW-0375">Hydrogen ion transport</keyword>
<dbReference type="InterPro" id="IPR000131">
    <property type="entry name" value="ATP_synth_F1_gsu"/>
</dbReference>
<accession>A0AAU7NZB1</accession>
<dbReference type="Proteomes" id="UP001225378">
    <property type="component" value="Chromosome"/>
</dbReference>
<organism evidence="10 11">
    <name type="scientific">Methylomarinum roseum</name>
    <dbReference type="NCBI Taxonomy" id="3067653"/>
    <lineage>
        <taxon>Bacteria</taxon>
        <taxon>Pseudomonadati</taxon>
        <taxon>Pseudomonadota</taxon>
        <taxon>Gammaproteobacteria</taxon>
        <taxon>Methylococcales</taxon>
        <taxon>Methylococcaceae</taxon>
        <taxon>Methylomarinum</taxon>
    </lineage>
</organism>
<comment type="similarity">
    <text evidence="3">Belongs to the ATPase gamma chain family.</text>
</comment>
<dbReference type="InterPro" id="IPR035968">
    <property type="entry name" value="ATP_synth_F1_ATPase_gsu"/>
</dbReference>
<proteinExistence type="inferred from homology"/>
<dbReference type="KEGG" id="mech:Q9L42_009430"/>
<sequence length="272" mass="30838">MTQSRTLQLHIEQLKDIRSILHSLRNMAFMEIHKLSQYQQAQDRVVRHIETVMADFLQFYPGLPKVDANSPSIVIVVGSERGFCGNFNESLIEQLTELSPSQIIAIGNRLCNCLNQAQISFSAVPGANGGDEIKEVLSQLIDALGELRYQQTLCKLSALYHHGEHAGIIQRPLLPPATAERHSEHRIEPLLNLQPPQFLFELVDHYLFSSLQDVLYASYAAENNQRLQHLDNAVNHLDEETARLSKISQIYRQEEITEEIEVILLNAQPPSQ</sequence>
<evidence type="ECO:0000313" key="10">
    <source>
        <dbReference type="EMBL" id="XBS22329.1"/>
    </source>
</evidence>
<evidence type="ECO:0000256" key="3">
    <source>
        <dbReference type="ARBA" id="ARBA00007681"/>
    </source>
</evidence>
<keyword evidence="9" id="KW-0066">ATP synthesis</keyword>
<evidence type="ECO:0000256" key="6">
    <source>
        <dbReference type="ARBA" id="ARBA00023065"/>
    </source>
</evidence>
<dbReference type="GO" id="GO:0045259">
    <property type="term" value="C:proton-transporting ATP synthase complex"/>
    <property type="evidence" value="ECO:0007669"/>
    <property type="project" value="UniProtKB-KW"/>
</dbReference>
<dbReference type="PRINTS" id="PR00126">
    <property type="entry name" value="ATPASEGAMMA"/>
</dbReference>
<evidence type="ECO:0000256" key="1">
    <source>
        <dbReference type="ARBA" id="ARBA00003456"/>
    </source>
</evidence>
<keyword evidence="11" id="KW-1185">Reference proteome</keyword>
<reference evidence="10 11" key="1">
    <citation type="journal article" date="2024" name="Microbiology">
        <title>Methylomarinum rosea sp. nov., a novel halophilic methanotrophic bacterium from the hypersaline Lake Elton.</title>
        <authorList>
            <person name="Suleimanov R.Z."/>
            <person name="Oshkin I.Y."/>
            <person name="Danilova O.V."/>
            <person name="Suzina N.E."/>
            <person name="Dedysh S.N."/>
        </authorList>
    </citation>
    <scope>NUCLEOTIDE SEQUENCE [LARGE SCALE GENOMIC DNA]</scope>
    <source>
        <strain evidence="10 11">Ch1-1</strain>
    </source>
</reference>
<gene>
    <name evidence="10" type="ORF">Q9L42_009430</name>
</gene>